<dbReference type="EMBL" id="HBUF01296085">
    <property type="protein sequence ID" value="CAG6690138.1"/>
    <property type="molecule type" value="Transcribed_RNA"/>
</dbReference>
<sequence length="109" mass="12755">MPMVMRCLNNESDIPKHGIWTDHTKSRKKDLKKGNLNRDKRKNTCYIIMKDKNTDFYNKTNSIFVMQDIILQPVIDVEVRKLCVPQEPTLISGCMEELLKENFATLNKP</sequence>
<dbReference type="AlphaFoldDB" id="A0A8D8XC84"/>
<reference evidence="1" key="1">
    <citation type="submission" date="2021-05" db="EMBL/GenBank/DDBJ databases">
        <authorList>
            <person name="Alioto T."/>
            <person name="Alioto T."/>
            <person name="Gomez Garrido J."/>
        </authorList>
    </citation>
    <scope>NUCLEOTIDE SEQUENCE</scope>
</reference>
<accession>A0A8D8XC84</accession>
<evidence type="ECO:0000313" key="1">
    <source>
        <dbReference type="EMBL" id="CAG6690138.1"/>
    </source>
</evidence>
<proteinExistence type="predicted"/>
<organism evidence="1">
    <name type="scientific">Cacopsylla melanoneura</name>
    <dbReference type="NCBI Taxonomy" id="428564"/>
    <lineage>
        <taxon>Eukaryota</taxon>
        <taxon>Metazoa</taxon>
        <taxon>Ecdysozoa</taxon>
        <taxon>Arthropoda</taxon>
        <taxon>Hexapoda</taxon>
        <taxon>Insecta</taxon>
        <taxon>Pterygota</taxon>
        <taxon>Neoptera</taxon>
        <taxon>Paraneoptera</taxon>
        <taxon>Hemiptera</taxon>
        <taxon>Sternorrhyncha</taxon>
        <taxon>Psylloidea</taxon>
        <taxon>Psyllidae</taxon>
        <taxon>Psyllinae</taxon>
        <taxon>Cacopsylla</taxon>
    </lineage>
</organism>
<name>A0A8D8XC84_9HEMI</name>
<protein>
    <submittedName>
        <fullName evidence="1">Uncharacterized protein</fullName>
    </submittedName>
</protein>